<dbReference type="PANTHER" id="PTHR10971">
    <property type="entry name" value="MRNA EXPORT FACTOR AND BUB3"/>
    <property type="match status" value="1"/>
</dbReference>
<dbReference type="InterPro" id="IPR015943">
    <property type="entry name" value="WD40/YVTN_repeat-like_dom_sf"/>
</dbReference>
<feature type="compositionally biased region" description="Basic and acidic residues" evidence="15">
    <location>
        <begin position="662"/>
        <end position="672"/>
    </location>
</feature>
<comment type="catalytic activity">
    <reaction evidence="11">
        <text>L-threonyl-[protein] + ATP = O-phospho-L-threonyl-[protein] + ADP + H(+)</text>
        <dbReference type="Rhea" id="RHEA:46608"/>
        <dbReference type="Rhea" id="RHEA-COMP:11060"/>
        <dbReference type="Rhea" id="RHEA-COMP:11605"/>
        <dbReference type="ChEBI" id="CHEBI:15378"/>
        <dbReference type="ChEBI" id="CHEBI:30013"/>
        <dbReference type="ChEBI" id="CHEBI:30616"/>
        <dbReference type="ChEBI" id="CHEBI:61977"/>
        <dbReference type="ChEBI" id="CHEBI:456216"/>
        <dbReference type="EC" id="2.7.11.22"/>
    </reaction>
</comment>
<evidence type="ECO:0000256" key="9">
    <source>
        <dbReference type="ARBA" id="ARBA00022777"/>
    </source>
</evidence>
<evidence type="ECO:0000256" key="4">
    <source>
        <dbReference type="ARBA" id="ARBA00022527"/>
    </source>
</evidence>
<evidence type="ECO:0000256" key="10">
    <source>
        <dbReference type="ARBA" id="ARBA00022840"/>
    </source>
</evidence>
<dbReference type="GO" id="GO:0004693">
    <property type="term" value="F:cyclin-dependent protein serine/threonine kinase activity"/>
    <property type="evidence" value="ECO:0007669"/>
    <property type="project" value="UniProtKB-EC"/>
</dbReference>
<dbReference type="FunFam" id="3.30.200.20:FF:000124">
    <property type="entry name" value="Cyclin-dependent kinase 4"/>
    <property type="match status" value="1"/>
</dbReference>
<evidence type="ECO:0000256" key="8">
    <source>
        <dbReference type="ARBA" id="ARBA00022741"/>
    </source>
</evidence>
<evidence type="ECO:0000256" key="12">
    <source>
        <dbReference type="ARBA" id="ARBA00048367"/>
    </source>
</evidence>
<dbReference type="GO" id="GO:0005776">
    <property type="term" value="C:autophagosome"/>
    <property type="evidence" value="ECO:0007669"/>
    <property type="project" value="UniProtKB-SubCell"/>
</dbReference>
<evidence type="ECO:0000256" key="13">
    <source>
        <dbReference type="PROSITE-ProRule" id="PRU00221"/>
    </source>
</evidence>
<keyword evidence="9" id="KW-0418">Kinase</keyword>
<dbReference type="Gene3D" id="2.130.10.10">
    <property type="entry name" value="YVTN repeat-like/Quinoprotein amine dehydrogenase"/>
    <property type="match status" value="1"/>
</dbReference>
<evidence type="ECO:0000256" key="3">
    <source>
        <dbReference type="ARBA" id="ARBA00012425"/>
    </source>
</evidence>
<dbReference type="InterPro" id="IPR001680">
    <property type="entry name" value="WD40_rpt"/>
</dbReference>
<feature type="binding site" evidence="14">
    <location>
        <position position="191"/>
    </location>
    <ligand>
        <name>ATP</name>
        <dbReference type="ChEBI" id="CHEBI:30616"/>
    </ligand>
</feature>
<dbReference type="Pfam" id="PF00069">
    <property type="entry name" value="Pkinase"/>
    <property type="match status" value="1"/>
</dbReference>
<comment type="catalytic activity">
    <reaction evidence="12">
        <text>L-seryl-[protein] + ATP = O-phospho-L-seryl-[protein] + ADP + H(+)</text>
        <dbReference type="Rhea" id="RHEA:17989"/>
        <dbReference type="Rhea" id="RHEA-COMP:9863"/>
        <dbReference type="Rhea" id="RHEA-COMP:11604"/>
        <dbReference type="ChEBI" id="CHEBI:15378"/>
        <dbReference type="ChEBI" id="CHEBI:29999"/>
        <dbReference type="ChEBI" id="CHEBI:30616"/>
        <dbReference type="ChEBI" id="CHEBI:83421"/>
        <dbReference type="ChEBI" id="CHEBI:456216"/>
        <dbReference type="EC" id="2.7.11.22"/>
    </reaction>
</comment>
<evidence type="ECO:0000313" key="19">
    <source>
        <dbReference type="Proteomes" id="UP000479000"/>
    </source>
</evidence>
<feature type="compositionally biased region" description="Low complexity" evidence="15">
    <location>
        <begin position="673"/>
        <end position="685"/>
    </location>
</feature>
<evidence type="ECO:0000256" key="7">
    <source>
        <dbReference type="ARBA" id="ARBA00022737"/>
    </source>
</evidence>
<keyword evidence="16" id="KW-0472">Membrane</keyword>
<dbReference type="GO" id="GO:0005524">
    <property type="term" value="F:ATP binding"/>
    <property type="evidence" value="ECO:0007669"/>
    <property type="project" value="UniProtKB-UniRule"/>
</dbReference>
<dbReference type="Proteomes" id="UP000479000">
    <property type="component" value="Unassembled WGS sequence"/>
</dbReference>
<feature type="compositionally biased region" description="Low complexity" evidence="15">
    <location>
        <begin position="612"/>
        <end position="621"/>
    </location>
</feature>
<feature type="region of interest" description="Disordered" evidence="15">
    <location>
        <begin position="612"/>
        <end position="704"/>
    </location>
</feature>
<dbReference type="PROSITE" id="PS50082">
    <property type="entry name" value="WD_REPEATS_2"/>
    <property type="match status" value="1"/>
</dbReference>
<keyword evidence="5 13" id="KW-0853">WD repeat</keyword>
<gene>
    <name evidence="18" type="ORF">NTEN_LOCUS14429</name>
</gene>
<keyword evidence="10 14" id="KW-0067">ATP-binding</keyword>
<dbReference type="SMART" id="SM00320">
    <property type="entry name" value="WD40"/>
    <property type="match status" value="3"/>
</dbReference>
<reference evidence="18 19" key="1">
    <citation type="submission" date="2020-02" db="EMBL/GenBank/DDBJ databases">
        <authorList>
            <person name="Ferguson B K."/>
        </authorList>
    </citation>
    <scope>NUCLEOTIDE SEQUENCE [LARGE SCALE GENOMIC DNA]</scope>
</reference>
<dbReference type="InterPro" id="IPR011009">
    <property type="entry name" value="Kinase-like_dom_sf"/>
</dbReference>
<name>A0A6H5GZN6_9HEMI</name>
<dbReference type="PROSITE" id="PS50011">
    <property type="entry name" value="PROTEIN_KINASE_DOM"/>
    <property type="match status" value="1"/>
</dbReference>
<keyword evidence="16" id="KW-1133">Transmembrane helix</keyword>
<keyword evidence="19" id="KW-1185">Reference proteome</keyword>
<evidence type="ECO:0000256" key="5">
    <source>
        <dbReference type="ARBA" id="ARBA00022574"/>
    </source>
</evidence>
<feature type="compositionally biased region" description="Basic and acidic residues" evidence="15">
    <location>
        <begin position="434"/>
        <end position="451"/>
    </location>
</feature>
<protein>
    <recommendedName>
        <fullName evidence="3">cyclin-dependent kinase</fullName>
        <ecNumber evidence="3">2.7.11.22</ecNumber>
    </recommendedName>
</protein>
<dbReference type="InterPro" id="IPR017441">
    <property type="entry name" value="Protein_kinase_ATP_BS"/>
</dbReference>
<evidence type="ECO:0000256" key="15">
    <source>
        <dbReference type="SAM" id="MobiDB-lite"/>
    </source>
</evidence>
<evidence type="ECO:0000259" key="17">
    <source>
        <dbReference type="PROSITE" id="PS50011"/>
    </source>
</evidence>
<dbReference type="PROSITE" id="PS00107">
    <property type="entry name" value="PROTEIN_KINASE_ATP"/>
    <property type="match status" value="1"/>
</dbReference>
<keyword evidence="8 14" id="KW-0547">Nucleotide-binding</keyword>
<dbReference type="InterPro" id="IPR000719">
    <property type="entry name" value="Prot_kinase_dom"/>
</dbReference>
<dbReference type="InterPro" id="IPR036322">
    <property type="entry name" value="WD40_repeat_dom_sf"/>
</dbReference>
<dbReference type="SUPFAM" id="SSF50978">
    <property type="entry name" value="WD40 repeat-like"/>
    <property type="match status" value="1"/>
</dbReference>
<evidence type="ECO:0000256" key="2">
    <source>
        <dbReference type="ARBA" id="ARBA00006485"/>
    </source>
</evidence>
<proteinExistence type="inferred from homology"/>
<feature type="domain" description="Protein kinase" evidence="17">
    <location>
        <begin position="162"/>
        <end position="463"/>
    </location>
</feature>
<keyword evidence="4" id="KW-0723">Serine/threonine-protein kinase</keyword>
<dbReference type="OrthoDB" id="10248252at2759"/>
<evidence type="ECO:0000256" key="6">
    <source>
        <dbReference type="ARBA" id="ARBA00022679"/>
    </source>
</evidence>
<feature type="repeat" description="WD" evidence="13">
    <location>
        <begin position="798"/>
        <end position="811"/>
    </location>
</feature>
<keyword evidence="7" id="KW-0677">Repeat</keyword>
<evidence type="ECO:0000256" key="14">
    <source>
        <dbReference type="PROSITE-ProRule" id="PRU10141"/>
    </source>
</evidence>
<evidence type="ECO:0000313" key="18">
    <source>
        <dbReference type="EMBL" id="CAB0009269.1"/>
    </source>
</evidence>
<dbReference type="Pfam" id="PF00400">
    <property type="entry name" value="WD40"/>
    <property type="match status" value="2"/>
</dbReference>
<evidence type="ECO:0000256" key="16">
    <source>
        <dbReference type="SAM" id="Phobius"/>
    </source>
</evidence>
<organism evidence="18 19">
    <name type="scientific">Nesidiocoris tenuis</name>
    <dbReference type="NCBI Taxonomy" id="355587"/>
    <lineage>
        <taxon>Eukaryota</taxon>
        <taxon>Metazoa</taxon>
        <taxon>Ecdysozoa</taxon>
        <taxon>Arthropoda</taxon>
        <taxon>Hexapoda</taxon>
        <taxon>Insecta</taxon>
        <taxon>Pterygota</taxon>
        <taxon>Neoptera</taxon>
        <taxon>Paraneoptera</taxon>
        <taxon>Hemiptera</taxon>
        <taxon>Heteroptera</taxon>
        <taxon>Panheteroptera</taxon>
        <taxon>Cimicomorpha</taxon>
        <taxon>Miridae</taxon>
        <taxon>Dicyphina</taxon>
        <taxon>Nesidiocoris</taxon>
    </lineage>
</organism>
<feature type="region of interest" description="Disordered" evidence="15">
    <location>
        <begin position="429"/>
        <end position="458"/>
    </location>
</feature>
<accession>A0A6H5GZN6</accession>
<feature type="compositionally biased region" description="Basic and acidic residues" evidence="15">
    <location>
        <begin position="689"/>
        <end position="704"/>
    </location>
</feature>
<dbReference type="EMBL" id="CADCXU010021638">
    <property type="protein sequence ID" value="CAB0009269.1"/>
    <property type="molecule type" value="Genomic_DNA"/>
</dbReference>
<dbReference type="AlphaFoldDB" id="A0A6H5GZN6"/>
<feature type="transmembrane region" description="Helical" evidence="16">
    <location>
        <begin position="75"/>
        <end position="95"/>
    </location>
</feature>
<dbReference type="Gene3D" id="3.30.200.20">
    <property type="entry name" value="Phosphorylase Kinase, domain 1"/>
    <property type="match status" value="1"/>
</dbReference>
<evidence type="ECO:0000256" key="1">
    <source>
        <dbReference type="ARBA" id="ARBA00004419"/>
    </source>
</evidence>
<sequence length="1024" mass="115116">MADTSPPNQTINLMQARKFDIGNRECRFFSEFRRELLLSLVTKLGDGFGEVPTQQVADLNIHHSPYSENLLNARFFFFEIGPLLLCVLLLTAYGVRRTAYGIRRTAYGIRRTAYGGRTKNFYCRFVIYRSRMVPEAHDVPESADDRNSMFDEDPLVSSSEHYVALGRIGNGAYGTVYKARSTHDGAIVALKKIRIHLTEDGFPTSTLREIATLKQIDQFEHPNIIRVWPYLVPRVVPTAGLNVHYTRDGFFSGLGQLKIDVFVFEYRLQPADAVGRYVDATDLDRQSAGTSEPSEQHRTMVDQQVSFPWEISESDNSAGQFHFAVEKTFRNVFRGLEFRKWAYAPDGVTTADDAYAVNAYLDAEGVLFQRRRQFVKPVLAFSVDLRRLATTTTCLKSERIHLPGSLSRSPAENENHWGLVLTIMVAPDSLMEPPTDRSSAKDDTRNREEQPGSKFGLNPSSVIKFGPYSGFRYGGYTSLVYDSKQRQGLHSRTASPIRVDGLDFLNGCSGLHSPRHVANMTITKENLNYKSSMVSEKYSSYSTSTTRYSYSPSSQSPLPPVNGNTTNGTSSKLIAPTNITQQLSPSSFIVQRVERLYGPGALAQGFYTLKKNNTTPTNTTKIAPKLSRRGETNGNAQRERRYRCNGSETGGPRKRGSQRRPLFPEEKTDDPAKGSAKPAGATTKKAIAKKIEPKAKEANRARDEARRKMIEERRRAMKESRDANANDFIVPNSSFSGARPKLKGSFTCTNSRRTIQYCSRKDLERMKEPVYEVDAHGTIINAIDGFGGQVLGCGPPEIVTGSRDGLVKLWDPRQKEDPVAVMEPVDVREKRDCWAVAFGNAYNNQDRVICAGYDNGDVKMFDLKKMAVRWEKNLKNGICSVQFDRREIEMNKLVVTTLESKFFVFELRTQHPKKGFASLKEKAHDSTIWQVSHLPQNRDIFMTCGGNGTVCLWKYVYPSERCRKDVNGDKVGVIGKLDLLQNSILTTQPVHSFDWCPDKTGLALATSFDQTFRTIIVTKLSNNL</sequence>
<evidence type="ECO:0000256" key="11">
    <source>
        <dbReference type="ARBA" id="ARBA00047811"/>
    </source>
</evidence>
<keyword evidence="6" id="KW-0808">Transferase</keyword>
<dbReference type="EC" id="2.7.11.22" evidence="3"/>
<dbReference type="SUPFAM" id="SSF56112">
    <property type="entry name" value="Protein kinase-like (PK-like)"/>
    <property type="match status" value="1"/>
</dbReference>
<comment type="similarity">
    <text evidence="2">Belongs to the protein kinase superfamily. CMGC Ser/Thr protein kinase family. CDC2/CDKX subfamily.</text>
</comment>
<keyword evidence="16" id="KW-0812">Transmembrane</keyword>
<comment type="subcellular location">
    <subcellularLocation>
        <location evidence="1">Cytoplasmic vesicle</location>
        <location evidence="1">Autophagosome</location>
    </subcellularLocation>
</comment>
<feature type="region of interest" description="Disordered" evidence="15">
    <location>
        <begin position="549"/>
        <end position="570"/>
    </location>
</feature>